<dbReference type="PRINTS" id="PR00762">
    <property type="entry name" value="CLCHANNEL"/>
</dbReference>
<dbReference type="EMBL" id="PDJD01000001">
    <property type="protein sequence ID" value="PFG19484.1"/>
    <property type="molecule type" value="Genomic_DNA"/>
</dbReference>
<dbReference type="InterPro" id="IPR050368">
    <property type="entry name" value="ClC-type_chloride_channel"/>
</dbReference>
<dbReference type="InterPro" id="IPR001807">
    <property type="entry name" value="ClC"/>
</dbReference>
<dbReference type="Gene3D" id="1.10.3080.10">
    <property type="entry name" value="Clc chloride channel"/>
    <property type="match status" value="1"/>
</dbReference>
<protein>
    <submittedName>
        <fullName evidence="6">H+/Cl-antiporter ClcA</fullName>
    </submittedName>
</protein>
<evidence type="ECO:0000313" key="6">
    <source>
        <dbReference type="EMBL" id="PFG19484.1"/>
    </source>
</evidence>
<feature type="transmembrane region" description="Helical" evidence="5">
    <location>
        <begin position="12"/>
        <end position="36"/>
    </location>
</feature>
<sequence length="433" mass="43719">MNQAPDAETPLARTLLALTLPAALVGVVCALLLWGAEELAALLEHLWWGALPDALGVGEARWWPLVILTITGALIGLVVERAPGHAGYDSAQIELNAPPLPLRSLPGVAIVLVLALAGGVSLGPESPIIALGVGVTVWGARRFLPAVPVQLAMVTAFAGIIAAMFSGPFAAALLLTEALAAAKGPGGLWDRMFLPMVSAVAASITARLLGMPSLIGDLGPADVTLASTGWAVLIAAAAAAFGVAATYLLPLAHRAFRRLRRPLLYTTAGGLVLGVLGTIGGEITMFKGSAATAQIISEADTIALGSLVGILVIKTAALVVSAAAGFRGGRIFPAIFIGTATGVLGHAILPDVSIGLAVGAGVLGTVLAVSKSGWMALFGGVIIVGDATVISALIAVLLPIWLLLARVPEMIVHAPGQLDSPPEEAAAVTPERG</sequence>
<evidence type="ECO:0000256" key="1">
    <source>
        <dbReference type="ARBA" id="ARBA00004141"/>
    </source>
</evidence>
<keyword evidence="7" id="KW-1185">Reference proteome</keyword>
<dbReference type="Proteomes" id="UP000224915">
    <property type="component" value="Unassembled WGS sequence"/>
</dbReference>
<evidence type="ECO:0000256" key="3">
    <source>
        <dbReference type="ARBA" id="ARBA00022989"/>
    </source>
</evidence>
<dbReference type="GO" id="GO:0005886">
    <property type="term" value="C:plasma membrane"/>
    <property type="evidence" value="ECO:0007669"/>
    <property type="project" value="TreeGrafter"/>
</dbReference>
<organism evidence="6 7">
    <name type="scientific">Serinibacter salmoneus</name>
    <dbReference type="NCBI Taxonomy" id="556530"/>
    <lineage>
        <taxon>Bacteria</taxon>
        <taxon>Bacillati</taxon>
        <taxon>Actinomycetota</taxon>
        <taxon>Actinomycetes</taxon>
        <taxon>Micrococcales</taxon>
        <taxon>Beutenbergiaceae</taxon>
        <taxon>Serinibacter</taxon>
    </lineage>
</organism>
<comment type="subcellular location">
    <subcellularLocation>
        <location evidence="1">Membrane</location>
        <topology evidence="1">Multi-pass membrane protein</topology>
    </subcellularLocation>
</comment>
<dbReference type="Pfam" id="PF00654">
    <property type="entry name" value="Voltage_CLC"/>
    <property type="match status" value="1"/>
</dbReference>
<name>A0A2A9CYH5_9MICO</name>
<evidence type="ECO:0000256" key="2">
    <source>
        <dbReference type="ARBA" id="ARBA00022692"/>
    </source>
</evidence>
<evidence type="ECO:0000313" key="7">
    <source>
        <dbReference type="Proteomes" id="UP000224915"/>
    </source>
</evidence>
<evidence type="ECO:0000256" key="4">
    <source>
        <dbReference type="ARBA" id="ARBA00023136"/>
    </source>
</evidence>
<keyword evidence="4 5" id="KW-0472">Membrane</keyword>
<dbReference type="PANTHER" id="PTHR43427:SF9">
    <property type="entry name" value="ION-TRANSPORT PROTEIN YFEO-RELATED"/>
    <property type="match status" value="1"/>
</dbReference>
<keyword evidence="2 5" id="KW-0812">Transmembrane</keyword>
<keyword evidence="3 5" id="KW-1133">Transmembrane helix</keyword>
<dbReference type="InterPro" id="IPR014743">
    <property type="entry name" value="Cl-channel_core"/>
</dbReference>
<evidence type="ECO:0000256" key="5">
    <source>
        <dbReference type="SAM" id="Phobius"/>
    </source>
</evidence>
<dbReference type="NCBIfam" id="NF002971">
    <property type="entry name" value="PRK03655.1"/>
    <property type="match status" value="1"/>
</dbReference>
<feature type="transmembrane region" description="Helical" evidence="5">
    <location>
        <begin position="230"/>
        <end position="251"/>
    </location>
</feature>
<feature type="transmembrane region" description="Helical" evidence="5">
    <location>
        <begin position="263"/>
        <end position="281"/>
    </location>
</feature>
<accession>A0A2A9CYH5</accession>
<feature type="transmembrane region" description="Helical" evidence="5">
    <location>
        <begin position="301"/>
        <end position="324"/>
    </location>
</feature>
<dbReference type="PANTHER" id="PTHR43427">
    <property type="entry name" value="CHLORIDE CHANNEL PROTEIN CLC-E"/>
    <property type="match status" value="1"/>
</dbReference>
<gene>
    <name evidence="6" type="ORF">ATL40_1048</name>
</gene>
<dbReference type="OrthoDB" id="2729535at2"/>
<feature type="transmembrane region" description="Helical" evidence="5">
    <location>
        <begin position="100"/>
        <end position="122"/>
    </location>
</feature>
<proteinExistence type="predicted"/>
<dbReference type="GO" id="GO:0015108">
    <property type="term" value="F:chloride transmembrane transporter activity"/>
    <property type="evidence" value="ECO:0007669"/>
    <property type="project" value="InterPro"/>
</dbReference>
<feature type="transmembrane region" description="Helical" evidence="5">
    <location>
        <begin position="331"/>
        <end position="348"/>
    </location>
</feature>
<reference evidence="6 7" key="1">
    <citation type="submission" date="2017-10" db="EMBL/GenBank/DDBJ databases">
        <title>Sequencing the genomes of 1000 actinobacteria strains.</title>
        <authorList>
            <person name="Klenk H.-P."/>
        </authorList>
    </citation>
    <scope>NUCLEOTIDE SEQUENCE [LARGE SCALE GENOMIC DNA]</scope>
    <source>
        <strain evidence="6 7">DSM 21801</strain>
    </source>
</reference>
<dbReference type="SUPFAM" id="SSF81340">
    <property type="entry name" value="Clc chloride channel"/>
    <property type="match status" value="1"/>
</dbReference>
<dbReference type="CDD" id="cd00400">
    <property type="entry name" value="Voltage_gated_ClC"/>
    <property type="match status" value="1"/>
</dbReference>
<comment type="caution">
    <text evidence="6">The sequence shown here is derived from an EMBL/GenBank/DDBJ whole genome shotgun (WGS) entry which is preliminary data.</text>
</comment>
<feature type="transmembrane region" description="Helical" evidence="5">
    <location>
        <begin position="62"/>
        <end position="79"/>
    </location>
</feature>
<dbReference type="AlphaFoldDB" id="A0A2A9CYH5"/>
<feature type="transmembrane region" description="Helical" evidence="5">
    <location>
        <begin position="151"/>
        <end position="180"/>
    </location>
</feature>
<feature type="transmembrane region" description="Helical" evidence="5">
    <location>
        <begin position="192"/>
        <end position="210"/>
    </location>
</feature>
<feature type="transmembrane region" description="Helical" evidence="5">
    <location>
        <begin position="377"/>
        <end position="404"/>
    </location>
</feature>
<dbReference type="RefSeq" id="WP_098468597.1">
    <property type="nucleotide sequence ID" value="NZ_PDJD01000001.1"/>
</dbReference>